<dbReference type="AlphaFoldDB" id="A0A0S2DLJ2"/>
<reference evidence="2 3" key="1">
    <citation type="submission" date="2015-11" db="EMBL/GenBank/DDBJ databases">
        <title>Genome sequences of Lysobacter enzymogenes strain C3 and Lysobacter antibioticus ATCC 29479.</title>
        <authorList>
            <person name="Kobayashi D.Y."/>
        </authorList>
    </citation>
    <scope>NUCLEOTIDE SEQUENCE [LARGE SCALE GENOMIC DNA]</scope>
    <source>
        <strain evidence="2 3">C3</strain>
    </source>
</reference>
<dbReference type="Proteomes" id="UP000061569">
    <property type="component" value="Chromosome"/>
</dbReference>
<protein>
    <submittedName>
        <fullName evidence="2">Uncharacterized protein</fullName>
    </submittedName>
</protein>
<proteinExistence type="predicted"/>
<name>A0A0S2DLJ2_LYSEN</name>
<gene>
    <name evidence="2" type="ORF">GLE_3963</name>
</gene>
<sequence>MRSRLYFKPHAGCQARIPRPETEYASRSDRRTNLPAVTLSPAAAPST</sequence>
<evidence type="ECO:0000313" key="3">
    <source>
        <dbReference type="Proteomes" id="UP000061569"/>
    </source>
</evidence>
<dbReference type="PATRIC" id="fig|69.6.peg.3900"/>
<dbReference type="STRING" id="69.GLE_3963"/>
<accession>A0A0S2DLJ2</accession>
<dbReference type="KEGG" id="lez:GLE_3963"/>
<evidence type="ECO:0000256" key="1">
    <source>
        <dbReference type="SAM" id="MobiDB-lite"/>
    </source>
</evidence>
<feature type="compositionally biased region" description="Basic and acidic residues" evidence="1">
    <location>
        <begin position="18"/>
        <end position="32"/>
    </location>
</feature>
<dbReference type="EMBL" id="CP013140">
    <property type="protein sequence ID" value="ALN59305.1"/>
    <property type="molecule type" value="Genomic_DNA"/>
</dbReference>
<feature type="region of interest" description="Disordered" evidence="1">
    <location>
        <begin position="1"/>
        <end position="47"/>
    </location>
</feature>
<organism evidence="2 3">
    <name type="scientific">Lysobacter enzymogenes</name>
    <dbReference type="NCBI Taxonomy" id="69"/>
    <lineage>
        <taxon>Bacteria</taxon>
        <taxon>Pseudomonadati</taxon>
        <taxon>Pseudomonadota</taxon>
        <taxon>Gammaproteobacteria</taxon>
        <taxon>Lysobacterales</taxon>
        <taxon>Lysobacteraceae</taxon>
        <taxon>Lysobacter</taxon>
    </lineage>
</organism>
<evidence type="ECO:0000313" key="2">
    <source>
        <dbReference type="EMBL" id="ALN59305.1"/>
    </source>
</evidence>